<dbReference type="AlphaFoldDB" id="A0AAD7CWT8"/>
<dbReference type="GO" id="GO:0004497">
    <property type="term" value="F:monooxygenase activity"/>
    <property type="evidence" value="ECO:0007669"/>
    <property type="project" value="UniProtKB-KW"/>
</dbReference>
<evidence type="ECO:0000313" key="10">
    <source>
        <dbReference type="EMBL" id="KAJ7662334.1"/>
    </source>
</evidence>
<keyword evidence="6 9" id="KW-0560">Oxidoreductase</keyword>
<dbReference type="InterPro" id="IPR002401">
    <property type="entry name" value="Cyt_P450_E_grp-I"/>
</dbReference>
<evidence type="ECO:0000256" key="6">
    <source>
        <dbReference type="ARBA" id="ARBA00023002"/>
    </source>
</evidence>
<organism evidence="10 11">
    <name type="scientific">Mycena rosella</name>
    <name type="common">Pink bonnet</name>
    <name type="synonym">Agaricus rosellus</name>
    <dbReference type="NCBI Taxonomy" id="1033263"/>
    <lineage>
        <taxon>Eukaryota</taxon>
        <taxon>Fungi</taxon>
        <taxon>Dikarya</taxon>
        <taxon>Basidiomycota</taxon>
        <taxon>Agaricomycotina</taxon>
        <taxon>Agaricomycetes</taxon>
        <taxon>Agaricomycetidae</taxon>
        <taxon>Agaricales</taxon>
        <taxon>Marasmiineae</taxon>
        <taxon>Mycenaceae</taxon>
        <taxon>Mycena</taxon>
    </lineage>
</organism>
<dbReference type="InterPro" id="IPR001128">
    <property type="entry name" value="Cyt_P450"/>
</dbReference>
<dbReference type="Gene3D" id="1.10.630.10">
    <property type="entry name" value="Cytochrome P450"/>
    <property type="match status" value="1"/>
</dbReference>
<keyword evidence="8 9" id="KW-0503">Monooxygenase</keyword>
<dbReference type="PANTHER" id="PTHR46300:SF7">
    <property type="entry name" value="P450, PUTATIVE (EUROFUNG)-RELATED"/>
    <property type="match status" value="1"/>
</dbReference>
<dbReference type="EMBL" id="JARKIE010000243">
    <property type="protein sequence ID" value="KAJ7662334.1"/>
    <property type="molecule type" value="Genomic_DNA"/>
</dbReference>
<keyword evidence="4 9" id="KW-0349">Heme</keyword>
<comment type="similarity">
    <text evidence="3 9">Belongs to the cytochrome P450 family.</text>
</comment>
<evidence type="ECO:0000256" key="3">
    <source>
        <dbReference type="ARBA" id="ARBA00010617"/>
    </source>
</evidence>
<dbReference type="InterPro" id="IPR036396">
    <property type="entry name" value="Cyt_P450_sf"/>
</dbReference>
<evidence type="ECO:0000256" key="9">
    <source>
        <dbReference type="RuleBase" id="RU000461"/>
    </source>
</evidence>
<protein>
    <submittedName>
        <fullName evidence="10">Cytochrome P450</fullName>
    </submittedName>
</protein>
<name>A0AAD7CWT8_MYCRO</name>
<dbReference type="InterPro" id="IPR050364">
    <property type="entry name" value="Cytochrome_P450_fung"/>
</dbReference>
<evidence type="ECO:0000256" key="4">
    <source>
        <dbReference type="ARBA" id="ARBA00022617"/>
    </source>
</evidence>
<dbReference type="PROSITE" id="PS00086">
    <property type="entry name" value="CYTOCHROME_P450"/>
    <property type="match status" value="1"/>
</dbReference>
<evidence type="ECO:0000256" key="2">
    <source>
        <dbReference type="ARBA" id="ARBA00005179"/>
    </source>
</evidence>
<dbReference type="SUPFAM" id="SSF48264">
    <property type="entry name" value="Cytochrome P450"/>
    <property type="match status" value="1"/>
</dbReference>
<dbReference type="GO" id="GO:0020037">
    <property type="term" value="F:heme binding"/>
    <property type="evidence" value="ECO:0007669"/>
    <property type="project" value="InterPro"/>
</dbReference>
<dbReference type="PANTHER" id="PTHR46300">
    <property type="entry name" value="P450, PUTATIVE (EUROFUNG)-RELATED-RELATED"/>
    <property type="match status" value="1"/>
</dbReference>
<reference evidence="10" key="1">
    <citation type="submission" date="2023-03" db="EMBL/GenBank/DDBJ databases">
        <title>Massive genome expansion in bonnet fungi (Mycena s.s.) driven by repeated elements and novel gene families across ecological guilds.</title>
        <authorList>
            <consortium name="Lawrence Berkeley National Laboratory"/>
            <person name="Harder C.B."/>
            <person name="Miyauchi S."/>
            <person name="Viragh M."/>
            <person name="Kuo A."/>
            <person name="Thoen E."/>
            <person name="Andreopoulos B."/>
            <person name="Lu D."/>
            <person name="Skrede I."/>
            <person name="Drula E."/>
            <person name="Henrissat B."/>
            <person name="Morin E."/>
            <person name="Kohler A."/>
            <person name="Barry K."/>
            <person name="LaButti K."/>
            <person name="Morin E."/>
            <person name="Salamov A."/>
            <person name="Lipzen A."/>
            <person name="Mereny Z."/>
            <person name="Hegedus B."/>
            <person name="Baldrian P."/>
            <person name="Stursova M."/>
            <person name="Weitz H."/>
            <person name="Taylor A."/>
            <person name="Grigoriev I.V."/>
            <person name="Nagy L.G."/>
            <person name="Martin F."/>
            <person name="Kauserud H."/>
        </authorList>
    </citation>
    <scope>NUCLEOTIDE SEQUENCE</scope>
    <source>
        <strain evidence="10">CBHHK067</strain>
    </source>
</reference>
<evidence type="ECO:0000313" key="11">
    <source>
        <dbReference type="Proteomes" id="UP001221757"/>
    </source>
</evidence>
<keyword evidence="5 9" id="KW-0479">Metal-binding</keyword>
<dbReference type="Proteomes" id="UP001221757">
    <property type="component" value="Unassembled WGS sequence"/>
</dbReference>
<evidence type="ECO:0000256" key="1">
    <source>
        <dbReference type="ARBA" id="ARBA00001971"/>
    </source>
</evidence>
<dbReference type="GO" id="GO:0005506">
    <property type="term" value="F:iron ion binding"/>
    <property type="evidence" value="ECO:0007669"/>
    <property type="project" value="InterPro"/>
</dbReference>
<evidence type="ECO:0000256" key="7">
    <source>
        <dbReference type="ARBA" id="ARBA00023004"/>
    </source>
</evidence>
<dbReference type="GO" id="GO:0016020">
    <property type="term" value="C:membrane"/>
    <property type="evidence" value="ECO:0007669"/>
    <property type="project" value="UniProtKB-SubCell"/>
</dbReference>
<evidence type="ECO:0000256" key="5">
    <source>
        <dbReference type="ARBA" id="ARBA00022723"/>
    </source>
</evidence>
<dbReference type="Pfam" id="PF00067">
    <property type="entry name" value="p450"/>
    <property type="match status" value="1"/>
</dbReference>
<dbReference type="PRINTS" id="PR00463">
    <property type="entry name" value="EP450I"/>
</dbReference>
<comment type="cofactor">
    <cofactor evidence="1">
        <name>heme</name>
        <dbReference type="ChEBI" id="CHEBI:30413"/>
    </cofactor>
</comment>
<dbReference type="GO" id="GO:0016705">
    <property type="term" value="F:oxidoreductase activity, acting on paired donors, with incorporation or reduction of molecular oxygen"/>
    <property type="evidence" value="ECO:0007669"/>
    <property type="project" value="InterPro"/>
</dbReference>
<keyword evidence="11" id="KW-1185">Reference proteome</keyword>
<proteinExistence type="inferred from homology"/>
<dbReference type="CDD" id="cd11065">
    <property type="entry name" value="CYP64-like"/>
    <property type="match status" value="1"/>
</dbReference>
<feature type="non-terminal residue" evidence="10">
    <location>
        <position position="446"/>
    </location>
</feature>
<sequence>MSSLYIPAAIFCLASAAIYSLYSRYNRSHLRLPPGPRKLPLVGNLFDVPPTFQWERYKQWSQQYNSDVIHLSLAGKSVIVLSSLEAAEDLLEKRSSIYSDRTDFPMVVDLMGWDFNIGDEWRASRRLVNHALNAKASRQFRPQELAASRALLPHLLHSPDQFVAHFRHMAAQVIMAITYGITVRPADDPYIILAEKAAESFSLAAVPGLYLVDTFPLLKYVPAWMPGAGFKRQAAVGRALARAALETPFTETKQQMGAGVAPGSFTSDALHAMKDCDALYYQERHIKAAAGSMFTAGADTTPDAQRKAQAEIDSVTGRKHLPDFGDEASLPYVSALVKEVLRWKNITPSGLPHRLITDDEYPVKDPEAAFGFGRRICPGRHLVRSFVWITVASILATFNIEKAVDDTGHAIEPSGEYSSELVSSPLPFKCSIVPRSEDAVALIRSM</sequence>
<comment type="caution">
    <text evidence="10">The sequence shown here is derived from an EMBL/GenBank/DDBJ whole genome shotgun (WGS) entry which is preliminary data.</text>
</comment>
<evidence type="ECO:0000256" key="8">
    <source>
        <dbReference type="ARBA" id="ARBA00023033"/>
    </source>
</evidence>
<accession>A0AAD7CWT8</accession>
<gene>
    <name evidence="10" type="ORF">B0H17DRAFT_1093689</name>
</gene>
<keyword evidence="7 9" id="KW-0408">Iron</keyword>
<comment type="pathway">
    <text evidence="2">Secondary metabolite biosynthesis.</text>
</comment>
<dbReference type="InterPro" id="IPR017972">
    <property type="entry name" value="Cyt_P450_CS"/>
</dbReference>